<keyword evidence="1 5" id="KW-0489">Methyltransferase</keyword>
<dbReference type="OrthoDB" id="9805585at2"/>
<dbReference type="InterPro" id="IPR001737">
    <property type="entry name" value="KsgA/Erm"/>
</dbReference>
<gene>
    <name evidence="5" type="primary">rsmA_1</name>
    <name evidence="5" type="ORF">Cva_00732</name>
</gene>
<organism evidence="5 6">
    <name type="scientific">Caedimonas varicaedens</name>
    <dbReference type="NCBI Taxonomy" id="1629334"/>
    <lineage>
        <taxon>Bacteria</taxon>
        <taxon>Pseudomonadati</taxon>
        <taxon>Pseudomonadota</taxon>
        <taxon>Alphaproteobacteria</taxon>
        <taxon>Holosporales</taxon>
        <taxon>Caedimonadaceae</taxon>
        <taxon>Caedimonas</taxon>
    </lineage>
</organism>
<evidence type="ECO:0000256" key="1">
    <source>
        <dbReference type="ARBA" id="ARBA00022603"/>
    </source>
</evidence>
<dbReference type="CDD" id="cd02440">
    <property type="entry name" value="AdoMet_MTases"/>
    <property type="match status" value="1"/>
</dbReference>
<dbReference type="PROSITE" id="PS01131">
    <property type="entry name" value="RRNA_A_DIMETH"/>
    <property type="match status" value="1"/>
</dbReference>
<dbReference type="InterPro" id="IPR029063">
    <property type="entry name" value="SAM-dependent_MTases_sf"/>
</dbReference>
<dbReference type="EMBL" id="BBVC01000023">
    <property type="protein sequence ID" value="GAO98084.1"/>
    <property type="molecule type" value="Genomic_DNA"/>
</dbReference>
<dbReference type="Gene3D" id="3.40.50.150">
    <property type="entry name" value="Vaccinia Virus protein VP39"/>
    <property type="match status" value="1"/>
</dbReference>
<dbReference type="GO" id="GO:0000179">
    <property type="term" value="F:rRNA (adenine-N6,N6-)-dimethyltransferase activity"/>
    <property type="evidence" value="ECO:0007669"/>
    <property type="project" value="InterPro"/>
</dbReference>
<reference evidence="5 6" key="1">
    <citation type="submission" date="2015-03" db="EMBL/GenBank/DDBJ databases">
        <title>Caedibacter varicaedens, whole genome shotgun sequence.</title>
        <authorList>
            <person name="Suzuki H."/>
            <person name="Dapper A.L."/>
            <person name="Gibson A.K."/>
            <person name="Jackson C."/>
            <person name="Lee H."/>
            <person name="Pejaver V.R."/>
            <person name="Doak T."/>
            <person name="Lynch M."/>
        </authorList>
    </citation>
    <scope>NUCLEOTIDE SEQUENCE [LARGE SCALE GENOMIC DNA]</scope>
</reference>
<keyword evidence="3" id="KW-0949">S-adenosyl-L-methionine</keyword>
<keyword evidence="4" id="KW-0694">RNA-binding</keyword>
<dbReference type="AlphaFoldDB" id="A0A0K8MDZ6"/>
<name>A0A0K8MDZ6_9PROT</name>
<keyword evidence="2 5" id="KW-0808">Transferase</keyword>
<evidence type="ECO:0000313" key="6">
    <source>
        <dbReference type="Proteomes" id="UP000036771"/>
    </source>
</evidence>
<protein>
    <submittedName>
        <fullName evidence="5">Ribosomal RNA small subunit methyltransferase A</fullName>
    </submittedName>
</protein>
<evidence type="ECO:0000256" key="2">
    <source>
        <dbReference type="ARBA" id="ARBA00022679"/>
    </source>
</evidence>
<evidence type="ECO:0000256" key="3">
    <source>
        <dbReference type="ARBA" id="ARBA00022691"/>
    </source>
</evidence>
<dbReference type="InterPro" id="IPR020596">
    <property type="entry name" value="rRNA_Ade_Mease_Trfase_CS"/>
</dbReference>
<comment type="caution">
    <text evidence="5">The sequence shown here is derived from an EMBL/GenBank/DDBJ whole genome shotgun (WGS) entry which is preliminary data.</text>
</comment>
<sequence length="198" mass="21633">MSLKNPVSRVDTTQETLLFLKRWLKHPLRLGAIAPSSPALTSLISRSISVKPENYIVELGAGTGTVTRRLLEYGIPSAQLYVVELDPELCAFLQKSLPNVHVIQGNATDLASLLPKEVIGKVSSVVSGMPMSTMPLNVQRKIIDACLEVMMPDGEIVQYSYHVTSPIPALKLGLSKKRIGTAFLNLPPASLWRYQKAA</sequence>
<dbReference type="STRING" id="1629334.Cva_00732"/>
<dbReference type="Pfam" id="PF00398">
    <property type="entry name" value="RrnaAD"/>
    <property type="match status" value="1"/>
</dbReference>
<keyword evidence="6" id="KW-1185">Reference proteome</keyword>
<dbReference type="GO" id="GO:0003723">
    <property type="term" value="F:RNA binding"/>
    <property type="evidence" value="ECO:0007669"/>
    <property type="project" value="UniProtKB-KW"/>
</dbReference>
<dbReference type="Proteomes" id="UP000036771">
    <property type="component" value="Unassembled WGS sequence"/>
</dbReference>
<evidence type="ECO:0000256" key="4">
    <source>
        <dbReference type="ARBA" id="ARBA00022884"/>
    </source>
</evidence>
<dbReference type="SUPFAM" id="SSF53335">
    <property type="entry name" value="S-adenosyl-L-methionine-dependent methyltransferases"/>
    <property type="match status" value="1"/>
</dbReference>
<proteinExistence type="predicted"/>
<accession>A0A0K8MDZ6</accession>
<evidence type="ECO:0000313" key="5">
    <source>
        <dbReference type="EMBL" id="GAO98084.1"/>
    </source>
</evidence>